<organism evidence="10 11">
    <name type="scientific">Huso huso</name>
    <name type="common">Beluga</name>
    <name type="synonym">Acipenser huso</name>
    <dbReference type="NCBI Taxonomy" id="61971"/>
    <lineage>
        <taxon>Eukaryota</taxon>
        <taxon>Metazoa</taxon>
        <taxon>Chordata</taxon>
        <taxon>Craniata</taxon>
        <taxon>Vertebrata</taxon>
        <taxon>Euteleostomi</taxon>
        <taxon>Actinopterygii</taxon>
        <taxon>Chondrostei</taxon>
        <taxon>Acipenseriformes</taxon>
        <taxon>Acipenseridae</taxon>
        <taxon>Huso</taxon>
    </lineage>
</organism>
<dbReference type="PANTHER" id="PTHR22730">
    <property type="entry name" value="PROMININ PROM PROTEIN"/>
    <property type="match status" value="1"/>
</dbReference>
<accession>A0ABR0Y9N4</accession>
<keyword evidence="9" id="KW-0732">Signal</keyword>
<comment type="subcellular location">
    <subcellularLocation>
        <location evidence="1">Cell projection</location>
        <location evidence="1">Microvillus membrane</location>
        <topology evidence="1">Multi-pass membrane protein</topology>
    </subcellularLocation>
</comment>
<comment type="caution">
    <text evidence="10">The sequence shown here is derived from an EMBL/GenBank/DDBJ whole genome shotgun (WGS) entry which is preliminary data.</text>
</comment>
<protein>
    <submittedName>
        <fullName evidence="10">Prominin-2-like</fullName>
    </submittedName>
</protein>
<evidence type="ECO:0000256" key="2">
    <source>
        <dbReference type="ARBA" id="ARBA00006058"/>
    </source>
</evidence>
<evidence type="ECO:0000256" key="1">
    <source>
        <dbReference type="ARBA" id="ARBA00004475"/>
    </source>
</evidence>
<dbReference type="EMBL" id="JAHFZB010000039">
    <property type="protein sequence ID" value="KAK6469342.1"/>
    <property type="molecule type" value="Genomic_DNA"/>
</dbReference>
<evidence type="ECO:0000256" key="9">
    <source>
        <dbReference type="SAM" id="SignalP"/>
    </source>
</evidence>
<sequence>MSVRRGVLMSLWLALSLLLPAGVLTDVTCPAAPLNALNFTEIPQQPAGRVTSDAGALAPLYGFVKSFLGCVQPSPFPEELLRNLLNNEGVDVIKVARYEAGYIVCALLGLLFLFLMPLVGAIFACCRCCGRCGGRAKKDREAPRCQRNTVIMFLAMTTIVILAGMVLAFTANEKVTKAVDPSLSSLDSTLETLKNFANSLPQKINIVVDQYSIPKTKIKGDLDGIGRLIGDEIASQLNSSVTAALDAVSVNVEDIKSVMDSLQSIRDKRQTLQSRQPVLVTNLNERKSRLQQTLTSPACSNCQPLSLSADKLQIEADYSKISSVDSELNNMRDIAAYDLQGQIEKARKGNIQERPSNGHQRDQFCSTE</sequence>
<keyword evidence="3 8" id="KW-0812">Transmembrane</keyword>
<evidence type="ECO:0000256" key="7">
    <source>
        <dbReference type="SAM" id="MobiDB-lite"/>
    </source>
</evidence>
<keyword evidence="11" id="KW-1185">Reference proteome</keyword>
<feature type="transmembrane region" description="Helical" evidence="8">
    <location>
        <begin position="150"/>
        <end position="171"/>
    </location>
</feature>
<feature type="chain" id="PRO_5046539016" evidence="9">
    <location>
        <begin position="26"/>
        <end position="368"/>
    </location>
</feature>
<evidence type="ECO:0000313" key="11">
    <source>
        <dbReference type="Proteomes" id="UP001369086"/>
    </source>
</evidence>
<keyword evidence="6" id="KW-0325">Glycoprotein</keyword>
<evidence type="ECO:0000256" key="5">
    <source>
        <dbReference type="ARBA" id="ARBA00023136"/>
    </source>
</evidence>
<dbReference type="Proteomes" id="UP001369086">
    <property type="component" value="Unassembled WGS sequence"/>
</dbReference>
<gene>
    <name evidence="10" type="ORF">HHUSO_G32264</name>
</gene>
<reference evidence="10 11" key="1">
    <citation type="submission" date="2021-05" db="EMBL/GenBank/DDBJ databases">
        <authorList>
            <person name="Zahm M."/>
            <person name="Klopp C."/>
            <person name="Cabau C."/>
            <person name="Kuhl H."/>
            <person name="Suciu R."/>
            <person name="Ciorpac M."/>
            <person name="Holostenco D."/>
            <person name="Gessner J."/>
            <person name="Wuertz S."/>
            <person name="Hohne C."/>
            <person name="Stock M."/>
            <person name="Gislard M."/>
            <person name="Lluch J."/>
            <person name="Milhes M."/>
            <person name="Lampietro C."/>
            <person name="Lopez Roques C."/>
            <person name="Donnadieu C."/>
            <person name="Du K."/>
            <person name="Schartl M."/>
            <person name="Guiguen Y."/>
        </authorList>
    </citation>
    <scope>NUCLEOTIDE SEQUENCE [LARGE SCALE GENOMIC DNA]</scope>
    <source>
        <strain evidence="10">Hh-F2</strain>
        <tissue evidence="10">Blood</tissue>
    </source>
</reference>
<keyword evidence="5 8" id="KW-0472">Membrane</keyword>
<evidence type="ECO:0000256" key="8">
    <source>
        <dbReference type="SAM" id="Phobius"/>
    </source>
</evidence>
<proteinExistence type="inferred from homology"/>
<dbReference type="InterPro" id="IPR008795">
    <property type="entry name" value="Prominin"/>
</dbReference>
<evidence type="ECO:0000256" key="4">
    <source>
        <dbReference type="ARBA" id="ARBA00022989"/>
    </source>
</evidence>
<evidence type="ECO:0000256" key="3">
    <source>
        <dbReference type="ARBA" id="ARBA00022692"/>
    </source>
</evidence>
<dbReference type="Pfam" id="PF05478">
    <property type="entry name" value="Prominin"/>
    <property type="match status" value="1"/>
</dbReference>
<feature type="signal peptide" evidence="9">
    <location>
        <begin position="1"/>
        <end position="25"/>
    </location>
</feature>
<evidence type="ECO:0000313" key="10">
    <source>
        <dbReference type="EMBL" id="KAK6469342.1"/>
    </source>
</evidence>
<feature type="compositionally biased region" description="Polar residues" evidence="7">
    <location>
        <begin position="353"/>
        <end position="368"/>
    </location>
</feature>
<keyword evidence="4 8" id="KW-1133">Transmembrane helix</keyword>
<feature type="region of interest" description="Disordered" evidence="7">
    <location>
        <begin position="347"/>
        <end position="368"/>
    </location>
</feature>
<comment type="similarity">
    <text evidence="2">Belongs to the prominin family.</text>
</comment>
<evidence type="ECO:0000256" key="6">
    <source>
        <dbReference type="ARBA" id="ARBA00023180"/>
    </source>
</evidence>
<dbReference type="PANTHER" id="PTHR22730:SF6">
    <property type="entry name" value="PROMININ-2"/>
    <property type="match status" value="1"/>
</dbReference>
<feature type="transmembrane region" description="Helical" evidence="8">
    <location>
        <begin position="100"/>
        <end position="129"/>
    </location>
</feature>
<name>A0ABR0Y9N4_HUSHU</name>